<keyword evidence="17" id="KW-1185">Reference proteome</keyword>
<feature type="binding site" evidence="14">
    <location>
        <position position="323"/>
    </location>
    <ligand>
        <name>S-adenosyl-L-methionine</name>
        <dbReference type="ChEBI" id="CHEBI:59789"/>
    </ligand>
</feature>
<evidence type="ECO:0000256" key="12">
    <source>
        <dbReference type="ARBA" id="ARBA00031088"/>
    </source>
</evidence>
<dbReference type="GO" id="GO:0009383">
    <property type="term" value="F:rRNA (cytosine-C5-)-methyltransferase activity"/>
    <property type="evidence" value="ECO:0007669"/>
    <property type="project" value="TreeGrafter"/>
</dbReference>
<dbReference type="InterPro" id="IPR001678">
    <property type="entry name" value="MeTrfase_RsmB-F_NOP2_dom"/>
</dbReference>
<dbReference type="EMBL" id="BMZN01000003">
    <property type="protein sequence ID" value="GHC49669.1"/>
    <property type="molecule type" value="Genomic_DNA"/>
</dbReference>
<dbReference type="PANTHER" id="PTHR22807:SF61">
    <property type="entry name" value="NOL1_NOP2_SUN FAMILY PROTEIN _ ANTITERMINATION NUSB DOMAIN-CONTAINING PROTEIN"/>
    <property type="match status" value="1"/>
</dbReference>
<dbReference type="PROSITE" id="PS01153">
    <property type="entry name" value="NOL1_NOP2_SUN"/>
    <property type="match status" value="1"/>
</dbReference>
<evidence type="ECO:0000259" key="15">
    <source>
        <dbReference type="PROSITE" id="PS51686"/>
    </source>
</evidence>
<evidence type="ECO:0000313" key="17">
    <source>
        <dbReference type="Proteomes" id="UP000608923"/>
    </source>
</evidence>
<dbReference type="InterPro" id="IPR004573">
    <property type="entry name" value="rRNA_ssu_MeTfrase_B"/>
</dbReference>
<name>A0A8H9II37_9BURK</name>
<evidence type="ECO:0000256" key="2">
    <source>
        <dbReference type="ARBA" id="ARBA00004496"/>
    </source>
</evidence>
<dbReference type="EC" id="2.1.1.176" evidence="4"/>
<feature type="binding site" evidence="14">
    <location>
        <position position="294"/>
    </location>
    <ligand>
        <name>S-adenosyl-L-methionine</name>
        <dbReference type="ChEBI" id="CHEBI:59789"/>
    </ligand>
</feature>
<dbReference type="Gene3D" id="3.30.70.1170">
    <property type="entry name" value="Sun protein, domain 3"/>
    <property type="match status" value="1"/>
</dbReference>
<evidence type="ECO:0000313" key="16">
    <source>
        <dbReference type="EMBL" id="GHC49669.1"/>
    </source>
</evidence>
<dbReference type="GO" id="GO:0003723">
    <property type="term" value="F:RNA binding"/>
    <property type="evidence" value="ECO:0007669"/>
    <property type="project" value="UniProtKB-UniRule"/>
</dbReference>
<dbReference type="GO" id="GO:0070475">
    <property type="term" value="P:rRNA base methylation"/>
    <property type="evidence" value="ECO:0007669"/>
    <property type="project" value="TreeGrafter"/>
</dbReference>
<keyword evidence="10 14" id="KW-0694">RNA-binding</keyword>
<evidence type="ECO:0000256" key="4">
    <source>
        <dbReference type="ARBA" id="ARBA00012140"/>
    </source>
</evidence>
<evidence type="ECO:0000256" key="13">
    <source>
        <dbReference type="ARBA" id="ARBA00047283"/>
    </source>
</evidence>
<dbReference type="InterPro" id="IPR023267">
    <property type="entry name" value="RCMT"/>
</dbReference>
<evidence type="ECO:0000256" key="5">
    <source>
        <dbReference type="ARBA" id="ARBA00022490"/>
    </source>
</evidence>
<reference evidence="17" key="1">
    <citation type="journal article" date="2019" name="Int. J. Syst. Evol. Microbiol.">
        <title>The Global Catalogue of Microorganisms (GCM) 10K type strain sequencing project: providing services to taxonomists for standard genome sequencing and annotation.</title>
        <authorList>
            <consortium name="The Broad Institute Genomics Platform"/>
            <consortium name="The Broad Institute Genome Sequencing Center for Infectious Disease"/>
            <person name="Wu L."/>
            <person name="Ma J."/>
        </authorList>
    </citation>
    <scope>NUCLEOTIDE SEQUENCE [LARGE SCALE GENOMIC DNA]</scope>
    <source>
        <strain evidence="17">KCTC 42083</strain>
    </source>
</reference>
<dbReference type="PROSITE" id="PS51686">
    <property type="entry name" value="SAM_MT_RSMB_NOP"/>
    <property type="match status" value="1"/>
</dbReference>
<dbReference type="Gene3D" id="3.40.50.150">
    <property type="entry name" value="Vaccinia Virus protein VP39"/>
    <property type="match status" value="1"/>
</dbReference>
<feature type="binding site" evidence="14">
    <location>
        <position position="342"/>
    </location>
    <ligand>
        <name>S-adenosyl-L-methionine</name>
        <dbReference type="ChEBI" id="CHEBI:59789"/>
    </ligand>
</feature>
<comment type="caution">
    <text evidence="16">The sequence shown here is derived from an EMBL/GenBank/DDBJ whole genome shotgun (WGS) entry which is preliminary data.</text>
</comment>
<dbReference type="InterPro" id="IPR035926">
    <property type="entry name" value="NusB-like_sf"/>
</dbReference>
<dbReference type="InterPro" id="IPR018314">
    <property type="entry name" value="RsmB/NOL1/NOP2-like_CS"/>
</dbReference>
<dbReference type="InterPro" id="IPR029063">
    <property type="entry name" value="SAM-dependent_MTases_sf"/>
</dbReference>
<comment type="function">
    <text evidence="1">Specifically methylates the cytosine at position 967 (m5C967) of 16S rRNA.</text>
</comment>
<keyword evidence="9 14" id="KW-0949">S-adenosyl-L-methionine</keyword>
<gene>
    <name evidence="16" type="ORF">GCM10010096_21830</name>
</gene>
<dbReference type="Gene3D" id="1.10.287.730">
    <property type="entry name" value="Helix hairpin bin"/>
    <property type="match status" value="1"/>
</dbReference>
<dbReference type="FunFam" id="3.40.50.150:FF:000022">
    <property type="entry name" value="Ribosomal RNA small subunit methyltransferase B"/>
    <property type="match status" value="1"/>
</dbReference>
<feature type="domain" description="SAM-dependent MTase RsmB/NOP-type" evidence="15">
    <location>
        <begin position="184"/>
        <end position="448"/>
    </location>
</feature>
<proteinExistence type="inferred from homology"/>
<dbReference type="InterPro" id="IPR049560">
    <property type="entry name" value="MeTrfase_RsmB-F_NOP2_cat"/>
</dbReference>
<protein>
    <recommendedName>
        <fullName evidence="4">16S rRNA (cytosine(967)-C(5))-methyltransferase</fullName>
        <ecNumber evidence="4">2.1.1.176</ecNumber>
    </recommendedName>
    <alternativeName>
        <fullName evidence="11">16S rRNA m5C967 methyltransferase</fullName>
    </alternativeName>
    <alternativeName>
        <fullName evidence="12">rRNA (cytosine-C(5)-)-methyltransferase RsmB</fullName>
    </alternativeName>
</protein>
<evidence type="ECO:0000256" key="10">
    <source>
        <dbReference type="ARBA" id="ARBA00022884"/>
    </source>
</evidence>
<dbReference type="InterPro" id="IPR054728">
    <property type="entry name" value="RsmB-like_ferredoxin"/>
</dbReference>
<comment type="catalytic activity">
    <reaction evidence="13">
        <text>cytidine(967) in 16S rRNA + S-adenosyl-L-methionine = 5-methylcytidine(967) in 16S rRNA + S-adenosyl-L-homocysteine + H(+)</text>
        <dbReference type="Rhea" id="RHEA:42748"/>
        <dbReference type="Rhea" id="RHEA-COMP:10219"/>
        <dbReference type="Rhea" id="RHEA-COMP:10220"/>
        <dbReference type="ChEBI" id="CHEBI:15378"/>
        <dbReference type="ChEBI" id="CHEBI:57856"/>
        <dbReference type="ChEBI" id="CHEBI:59789"/>
        <dbReference type="ChEBI" id="CHEBI:74483"/>
        <dbReference type="ChEBI" id="CHEBI:82748"/>
        <dbReference type="EC" id="2.1.1.176"/>
    </reaction>
</comment>
<dbReference type="SUPFAM" id="SSF48013">
    <property type="entry name" value="NusB-like"/>
    <property type="match status" value="1"/>
</dbReference>
<evidence type="ECO:0000256" key="9">
    <source>
        <dbReference type="ARBA" id="ARBA00022691"/>
    </source>
</evidence>
<comment type="subcellular location">
    <subcellularLocation>
        <location evidence="2">Cytoplasm</location>
    </subcellularLocation>
</comment>
<keyword evidence="7 14" id="KW-0489">Methyltransferase</keyword>
<dbReference type="CDD" id="cd02440">
    <property type="entry name" value="AdoMet_MTases"/>
    <property type="match status" value="1"/>
</dbReference>
<dbReference type="Pfam" id="PF01189">
    <property type="entry name" value="Methyltr_RsmB-F"/>
    <property type="match status" value="1"/>
</dbReference>
<dbReference type="NCBIfam" id="NF008149">
    <property type="entry name" value="PRK10901.1"/>
    <property type="match status" value="1"/>
</dbReference>
<dbReference type="Proteomes" id="UP000608923">
    <property type="component" value="Unassembled WGS sequence"/>
</dbReference>
<evidence type="ECO:0000256" key="11">
    <source>
        <dbReference type="ARBA" id="ARBA00030399"/>
    </source>
</evidence>
<evidence type="ECO:0000256" key="6">
    <source>
        <dbReference type="ARBA" id="ARBA00022552"/>
    </source>
</evidence>
<evidence type="ECO:0000256" key="7">
    <source>
        <dbReference type="ARBA" id="ARBA00022603"/>
    </source>
</evidence>
<sequence>MSDTHLSPSLPLSEIMLLSARNIEGVLAGKSLTESLAATPAPARAAVQSISFHVLRRLGHARQIRVTLVPRQPSNSWLDALLLVSLALLDTAMRVQEDAKAFEDRPDVPVYAVHTVVDQAVRAADSQAALRLSKGLVNGVLRRFTRERQMVLSQVESRPEARWNHPGWWVKELRRAYPRDWEVLLQASNRPGPLTLRVNQRRCSVERLQSVLTEAGIASSSPGIGAVTLDKAMPVQAIPGFDLGWWSVQDWSAQQAGLLLPVQDGMRVLDACAAPGGKAAHLLEQADVSLLALDSDGERLERVGHNLRRLGLESDKVQLKRGDAARPAQWWDGQPFDAILADVPCTASGIVRRHPDIRWLRRESDIADTARLQGSILDALWSTLRPGGHFLYSTCSIFPAEGQEQVEAFLARHPDAQLLDSPGQILPGVAGRSLADGDGFFYALFTRPV</sequence>
<organism evidence="16 17">
    <name type="scientific">Alcaligenes pakistanensis</name>
    <dbReference type="NCBI Taxonomy" id="1482717"/>
    <lineage>
        <taxon>Bacteria</taxon>
        <taxon>Pseudomonadati</taxon>
        <taxon>Pseudomonadota</taxon>
        <taxon>Betaproteobacteria</taxon>
        <taxon>Burkholderiales</taxon>
        <taxon>Alcaligenaceae</taxon>
        <taxon>Alcaligenes</taxon>
    </lineage>
</organism>
<evidence type="ECO:0000256" key="1">
    <source>
        <dbReference type="ARBA" id="ARBA00002724"/>
    </source>
</evidence>
<accession>A0A8H9II37</accession>
<dbReference type="SUPFAM" id="SSF53335">
    <property type="entry name" value="S-adenosyl-L-methionine-dependent methyltransferases"/>
    <property type="match status" value="1"/>
</dbReference>
<dbReference type="GO" id="GO:0005829">
    <property type="term" value="C:cytosol"/>
    <property type="evidence" value="ECO:0007669"/>
    <property type="project" value="TreeGrafter"/>
</dbReference>
<dbReference type="NCBIfam" id="TIGR00563">
    <property type="entry name" value="rsmB"/>
    <property type="match status" value="1"/>
</dbReference>
<evidence type="ECO:0000256" key="8">
    <source>
        <dbReference type="ARBA" id="ARBA00022679"/>
    </source>
</evidence>
<keyword evidence="8 14" id="KW-0808">Transferase</keyword>
<dbReference type="PRINTS" id="PR02008">
    <property type="entry name" value="RCMTFAMILY"/>
</dbReference>
<feature type="active site" description="Nucleophile" evidence="14">
    <location>
        <position position="395"/>
    </location>
</feature>
<evidence type="ECO:0000256" key="14">
    <source>
        <dbReference type="PROSITE-ProRule" id="PRU01023"/>
    </source>
</evidence>
<dbReference type="Pfam" id="PF22458">
    <property type="entry name" value="RsmF-B_ferredox"/>
    <property type="match status" value="1"/>
</dbReference>
<keyword evidence="6" id="KW-0698">rRNA processing</keyword>
<feature type="binding site" evidence="14">
    <location>
        <begin position="272"/>
        <end position="278"/>
    </location>
    <ligand>
        <name>S-adenosyl-L-methionine</name>
        <dbReference type="ChEBI" id="CHEBI:59789"/>
    </ligand>
</feature>
<comment type="similarity">
    <text evidence="3 14">Belongs to the class I-like SAM-binding methyltransferase superfamily. RsmB/NOP family.</text>
</comment>
<dbReference type="Gene3D" id="1.10.940.10">
    <property type="entry name" value="NusB-like"/>
    <property type="match status" value="1"/>
</dbReference>
<evidence type="ECO:0000256" key="3">
    <source>
        <dbReference type="ARBA" id="ARBA00007494"/>
    </source>
</evidence>
<dbReference type="PANTHER" id="PTHR22807">
    <property type="entry name" value="NOP2 YEAST -RELATED NOL1/NOP2/FMU SUN DOMAIN-CONTAINING"/>
    <property type="match status" value="1"/>
</dbReference>
<dbReference type="AlphaFoldDB" id="A0A8H9II37"/>
<keyword evidence="5" id="KW-0963">Cytoplasm</keyword>